<evidence type="ECO:0000313" key="3">
    <source>
        <dbReference type="EMBL" id="PLW36036.1"/>
    </source>
</evidence>
<dbReference type="EMBL" id="PGCI01000394">
    <property type="protein sequence ID" value="PLW27724.1"/>
    <property type="molecule type" value="Genomic_DNA"/>
</dbReference>
<feature type="compositionally biased region" description="Low complexity" evidence="1">
    <location>
        <begin position="86"/>
        <end position="102"/>
    </location>
</feature>
<gene>
    <name evidence="3" type="ORF">PCANC_16086</name>
    <name evidence="2" type="ORF">PCASD_20595</name>
</gene>
<feature type="compositionally biased region" description="Polar residues" evidence="1">
    <location>
        <begin position="158"/>
        <end position="170"/>
    </location>
</feature>
<evidence type="ECO:0000313" key="5">
    <source>
        <dbReference type="Proteomes" id="UP000235392"/>
    </source>
</evidence>
<evidence type="ECO:0000313" key="2">
    <source>
        <dbReference type="EMBL" id="PLW27724.1"/>
    </source>
</evidence>
<sequence length="170" mass="18769">MSTPTSNKSFNVEDDLEQHKTNSEASLNGGFTNTQGMCYQEFLVTRRQMFLIRNERDRSANPSEIQLINESPDTHAASSPIESVPSSLAGSSGSEEYLSGGSPICEWWNDDQRNAAIYRKDAARADWEAARELRRAEANETDHAAAGSPNSEDDNNHAETSQQGSNQDNK</sequence>
<keyword evidence="4" id="KW-1185">Reference proteome</keyword>
<dbReference type="Proteomes" id="UP000235388">
    <property type="component" value="Unassembled WGS sequence"/>
</dbReference>
<evidence type="ECO:0000256" key="1">
    <source>
        <dbReference type="SAM" id="MobiDB-lite"/>
    </source>
</evidence>
<feature type="region of interest" description="Disordered" evidence="1">
    <location>
        <begin position="133"/>
        <end position="170"/>
    </location>
</feature>
<comment type="caution">
    <text evidence="2">The sequence shown here is derived from an EMBL/GenBank/DDBJ whole genome shotgun (WGS) entry which is preliminary data.</text>
</comment>
<dbReference type="EMBL" id="PGCJ01000246">
    <property type="protein sequence ID" value="PLW36036.1"/>
    <property type="molecule type" value="Genomic_DNA"/>
</dbReference>
<dbReference type="AlphaFoldDB" id="A0A2N5TQH1"/>
<organism evidence="2 5">
    <name type="scientific">Puccinia coronata f. sp. avenae</name>
    <dbReference type="NCBI Taxonomy" id="200324"/>
    <lineage>
        <taxon>Eukaryota</taxon>
        <taxon>Fungi</taxon>
        <taxon>Dikarya</taxon>
        <taxon>Basidiomycota</taxon>
        <taxon>Pucciniomycotina</taxon>
        <taxon>Pucciniomycetes</taxon>
        <taxon>Pucciniales</taxon>
        <taxon>Pucciniaceae</taxon>
        <taxon>Puccinia</taxon>
    </lineage>
</organism>
<feature type="compositionally biased region" description="Polar residues" evidence="1">
    <location>
        <begin position="60"/>
        <end position="85"/>
    </location>
</feature>
<accession>A0A2N5TQH1</accession>
<protein>
    <submittedName>
        <fullName evidence="2">Uncharacterized protein</fullName>
    </submittedName>
</protein>
<feature type="compositionally biased region" description="Basic and acidic residues" evidence="1">
    <location>
        <begin position="133"/>
        <end position="143"/>
    </location>
</feature>
<reference evidence="4 5" key="1">
    <citation type="submission" date="2017-11" db="EMBL/GenBank/DDBJ databases">
        <title>De novo assembly and phasing of dikaryotic genomes from two isolates of Puccinia coronata f. sp. avenae, the causal agent of oat crown rust.</title>
        <authorList>
            <person name="Miller M.E."/>
            <person name="Zhang Y."/>
            <person name="Omidvar V."/>
            <person name="Sperschneider J."/>
            <person name="Schwessinger B."/>
            <person name="Raley C."/>
            <person name="Palmer J.M."/>
            <person name="Garnica D."/>
            <person name="Upadhyaya N."/>
            <person name="Rathjen J."/>
            <person name="Taylor J.M."/>
            <person name="Park R.F."/>
            <person name="Dodds P.N."/>
            <person name="Hirsch C.D."/>
            <person name="Kianian S.F."/>
            <person name="Figueroa M."/>
        </authorList>
    </citation>
    <scope>NUCLEOTIDE SEQUENCE [LARGE SCALE GENOMIC DNA]</scope>
    <source>
        <strain evidence="3">12NC29</strain>
        <strain evidence="2">12SD80</strain>
    </source>
</reference>
<feature type="region of interest" description="Disordered" evidence="1">
    <location>
        <begin position="55"/>
        <end position="105"/>
    </location>
</feature>
<proteinExistence type="predicted"/>
<feature type="region of interest" description="Disordered" evidence="1">
    <location>
        <begin position="1"/>
        <end position="30"/>
    </location>
</feature>
<dbReference type="Proteomes" id="UP000235392">
    <property type="component" value="Unassembled WGS sequence"/>
</dbReference>
<evidence type="ECO:0000313" key="4">
    <source>
        <dbReference type="Proteomes" id="UP000235388"/>
    </source>
</evidence>
<feature type="compositionally biased region" description="Polar residues" evidence="1">
    <location>
        <begin position="1"/>
        <end position="10"/>
    </location>
</feature>
<name>A0A2N5TQH1_9BASI</name>